<evidence type="ECO:0000256" key="2">
    <source>
        <dbReference type="RuleBase" id="RU364082"/>
    </source>
</evidence>
<dbReference type="InterPro" id="IPR005913">
    <property type="entry name" value="dTDP_dehydrorham_reduct"/>
</dbReference>
<evidence type="ECO:0000259" key="3">
    <source>
        <dbReference type="Pfam" id="PF04321"/>
    </source>
</evidence>
<comment type="pathway">
    <text evidence="2">Carbohydrate biosynthesis; dTDP-L-rhamnose biosynthesis.</text>
</comment>
<accession>A0A1F5S3A7</accession>
<dbReference type="GO" id="GO:0019305">
    <property type="term" value="P:dTDP-rhamnose biosynthetic process"/>
    <property type="evidence" value="ECO:0007669"/>
    <property type="project" value="UniProtKB-UniPathway"/>
</dbReference>
<dbReference type="AlphaFoldDB" id="A0A1F5S3A7"/>
<keyword evidence="2" id="KW-0521">NADP</keyword>
<dbReference type="NCBIfam" id="TIGR01214">
    <property type="entry name" value="rmlD"/>
    <property type="match status" value="1"/>
</dbReference>
<proteinExistence type="inferred from homology"/>
<dbReference type="GO" id="GO:0008831">
    <property type="term" value="F:dTDP-4-dehydrorhamnose reductase activity"/>
    <property type="evidence" value="ECO:0007669"/>
    <property type="project" value="UniProtKB-EC"/>
</dbReference>
<organism evidence="4 5">
    <name type="scientific">Candidatus Falkowbacteria bacterium RIFOXYA2_FULL_38_12</name>
    <dbReference type="NCBI Taxonomy" id="1797993"/>
    <lineage>
        <taxon>Bacteria</taxon>
        <taxon>Candidatus Falkowiibacteriota</taxon>
    </lineage>
</organism>
<dbReference type="PANTHER" id="PTHR10491:SF4">
    <property type="entry name" value="METHIONINE ADENOSYLTRANSFERASE 2 SUBUNIT BETA"/>
    <property type="match status" value="1"/>
</dbReference>
<dbReference type="InterPro" id="IPR036291">
    <property type="entry name" value="NAD(P)-bd_dom_sf"/>
</dbReference>
<keyword evidence="2" id="KW-0560">Oxidoreductase</keyword>
<dbReference type="Pfam" id="PF04321">
    <property type="entry name" value="RmlD_sub_bind"/>
    <property type="match status" value="1"/>
</dbReference>
<dbReference type="Proteomes" id="UP000177407">
    <property type="component" value="Unassembled WGS sequence"/>
</dbReference>
<evidence type="ECO:0000313" key="5">
    <source>
        <dbReference type="Proteomes" id="UP000177407"/>
    </source>
</evidence>
<evidence type="ECO:0000256" key="1">
    <source>
        <dbReference type="ARBA" id="ARBA00010944"/>
    </source>
</evidence>
<name>A0A1F5S3A7_9BACT</name>
<protein>
    <recommendedName>
        <fullName evidence="2">dTDP-4-dehydrorhamnose reductase</fullName>
        <ecNumber evidence="2">1.1.1.133</ecNumber>
    </recommendedName>
</protein>
<dbReference type="Gene3D" id="3.90.25.10">
    <property type="entry name" value="UDP-galactose 4-epimerase, domain 1"/>
    <property type="match status" value="1"/>
</dbReference>
<dbReference type="UniPathway" id="UPA00124"/>
<comment type="caution">
    <text evidence="4">The sequence shown here is derived from an EMBL/GenBank/DDBJ whole genome shotgun (WGS) entry which is preliminary data.</text>
</comment>
<reference evidence="4 5" key="1">
    <citation type="journal article" date="2016" name="Nat. Commun.">
        <title>Thousands of microbial genomes shed light on interconnected biogeochemical processes in an aquifer system.</title>
        <authorList>
            <person name="Anantharaman K."/>
            <person name="Brown C.T."/>
            <person name="Hug L.A."/>
            <person name="Sharon I."/>
            <person name="Castelle C.J."/>
            <person name="Probst A.J."/>
            <person name="Thomas B.C."/>
            <person name="Singh A."/>
            <person name="Wilkins M.J."/>
            <person name="Karaoz U."/>
            <person name="Brodie E.L."/>
            <person name="Williams K.H."/>
            <person name="Hubbard S.S."/>
            <person name="Banfield J.F."/>
        </authorList>
    </citation>
    <scope>NUCLEOTIDE SEQUENCE [LARGE SCALE GENOMIC DNA]</scope>
</reference>
<dbReference type="CDD" id="cd05254">
    <property type="entry name" value="dTDP_HR_like_SDR_e"/>
    <property type="match status" value="1"/>
</dbReference>
<gene>
    <name evidence="4" type="ORF">A2257_01810</name>
</gene>
<dbReference type="SUPFAM" id="SSF51735">
    <property type="entry name" value="NAD(P)-binding Rossmann-fold domains"/>
    <property type="match status" value="1"/>
</dbReference>
<dbReference type="Gene3D" id="3.40.50.720">
    <property type="entry name" value="NAD(P)-binding Rossmann-like Domain"/>
    <property type="match status" value="1"/>
</dbReference>
<dbReference type="EC" id="1.1.1.133" evidence="2"/>
<feature type="domain" description="RmlD-like substrate binding" evidence="3">
    <location>
        <begin position="1"/>
        <end position="283"/>
    </location>
</feature>
<comment type="similarity">
    <text evidence="1 2">Belongs to the dTDP-4-dehydrorhamnose reductase family.</text>
</comment>
<dbReference type="GO" id="GO:0005829">
    <property type="term" value="C:cytosol"/>
    <property type="evidence" value="ECO:0007669"/>
    <property type="project" value="TreeGrafter"/>
</dbReference>
<dbReference type="PANTHER" id="PTHR10491">
    <property type="entry name" value="DTDP-4-DEHYDRORHAMNOSE REDUCTASE"/>
    <property type="match status" value="1"/>
</dbReference>
<dbReference type="EMBL" id="MFGA01000012">
    <property type="protein sequence ID" value="OGF21188.1"/>
    <property type="molecule type" value="Genomic_DNA"/>
</dbReference>
<evidence type="ECO:0000313" key="4">
    <source>
        <dbReference type="EMBL" id="OGF21188.1"/>
    </source>
</evidence>
<dbReference type="InterPro" id="IPR029903">
    <property type="entry name" value="RmlD-like-bd"/>
</dbReference>
<comment type="function">
    <text evidence="2">Catalyzes the reduction of dTDP-6-deoxy-L-lyxo-4-hexulose to yield dTDP-L-rhamnose.</text>
</comment>
<sequence>MKILITGSSGMLGQELAREFRENNYEVLAWDKDELDITDREMVLNKIKKIKPEIIINSAAYNAVDKIEESEEDKKIANKINGLAVGYLAEVAKDIEAIFVHYSTDYVFGGRKVGGYKETDKPNPQSEYAKSKLLGEEELLKQQGLRFYLIRTSRLFGKPAVSEGAKKSFVDVMLQLAETKDNLDLIDEELSSPTYVCDLARRTREIIEEKKSYGIYHITNFGACTWYGWAKEIFKIVGKNIKLTPVSGDKFPRPAKRPRYSVLLNTKLPEIRKWEEALGEYLRTK</sequence>